<protein>
    <submittedName>
        <fullName evidence="2">Uncharacterized protein</fullName>
    </submittedName>
</protein>
<reference evidence="2 3" key="1">
    <citation type="submission" date="2019-05" db="EMBL/GenBank/DDBJ databases">
        <title>Another draft genome of Portunus trituberculatus and its Hox gene families provides insights of decapod evolution.</title>
        <authorList>
            <person name="Jeong J.-H."/>
            <person name="Song I."/>
            <person name="Kim S."/>
            <person name="Choi T."/>
            <person name="Kim D."/>
            <person name="Ryu S."/>
            <person name="Kim W."/>
        </authorList>
    </citation>
    <scope>NUCLEOTIDE SEQUENCE [LARGE SCALE GENOMIC DNA]</scope>
    <source>
        <tissue evidence="2">Muscle</tissue>
    </source>
</reference>
<dbReference type="EMBL" id="VSRR010018280">
    <property type="protein sequence ID" value="MPC61183.1"/>
    <property type="molecule type" value="Genomic_DNA"/>
</dbReference>
<feature type="region of interest" description="Disordered" evidence="1">
    <location>
        <begin position="1"/>
        <end position="40"/>
    </location>
</feature>
<proteinExistence type="predicted"/>
<gene>
    <name evidence="2" type="ORF">E2C01_055248</name>
</gene>
<name>A0A5B7GU73_PORTR</name>
<evidence type="ECO:0000313" key="2">
    <source>
        <dbReference type="EMBL" id="MPC61183.1"/>
    </source>
</evidence>
<keyword evidence="3" id="KW-1185">Reference proteome</keyword>
<dbReference type="Proteomes" id="UP000324222">
    <property type="component" value="Unassembled WGS sequence"/>
</dbReference>
<evidence type="ECO:0000256" key="1">
    <source>
        <dbReference type="SAM" id="MobiDB-lite"/>
    </source>
</evidence>
<accession>A0A5B7GU73</accession>
<sequence length="61" mass="6247">MPPFLTPRPGRALPRPPATPPHSFATISEETPSNVAPPRLLSYGAGRQAADAVASSEGVPG</sequence>
<dbReference type="AlphaFoldDB" id="A0A5B7GU73"/>
<comment type="caution">
    <text evidence="2">The sequence shown here is derived from an EMBL/GenBank/DDBJ whole genome shotgun (WGS) entry which is preliminary data.</text>
</comment>
<organism evidence="2 3">
    <name type="scientific">Portunus trituberculatus</name>
    <name type="common">Swimming crab</name>
    <name type="synonym">Neptunus trituberculatus</name>
    <dbReference type="NCBI Taxonomy" id="210409"/>
    <lineage>
        <taxon>Eukaryota</taxon>
        <taxon>Metazoa</taxon>
        <taxon>Ecdysozoa</taxon>
        <taxon>Arthropoda</taxon>
        <taxon>Crustacea</taxon>
        <taxon>Multicrustacea</taxon>
        <taxon>Malacostraca</taxon>
        <taxon>Eumalacostraca</taxon>
        <taxon>Eucarida</taxon>
        <taxon>Decapoda</taxon>
        <taxon>Pleocyemata</taxon>
        <taxon>Brachyura</taxon>
        <taxon>Eubrachyura</taxon>
        <taxon>Portunoidea</taxon>
        <taxon>Portunidae</taxon>
        <taxon>Portuninae</taxon>
        <taxon>Portunus</taxon>
    </lineage>
</organism>
<evidence type="ECO:0000313" key="3">
    <source>
        <dbReference type="Proteomes" id="UP000324222"/>
    </source>
</evidence>
<feature type="compositionally biased region" description="Polar residues" evidence="1">
    <location>
        <begin position="25"/>
        <end position="34"/>
    </location>
</feature>